<proteinExistence type="predicted"/>
<name>A0A919U2K7_9CELL</name>
<organism evidence="1 2">
    <name type="scientific">Cellulomonas pakistanensis</name>
    <dbReference type="NCBI Taxonomy" id="992287"/>
    <lineage>
        <taxon>Bacteria</taxon>
        <taxon>Bacillati</taxon>
        <taxon>Actinomycetota</taxon>
        <taxon>Actinomycetes</taxon>
        <taxon>Micrococcales</taxon>
        <taxon>Cellulomonadaceae</taxon>
        <taxon>Cellulomonas</taxon>
    </lineage>
</organism>
<dbReference type="Pfam" id="PF06224">
    <property type="entry name" value="AlkZ-like"/>
    <property type="match status" value="1"/>
</dbReference>
<protein>
    <recommendedName>
        <fullName evidence="3">Winged helix DNA-binding domain-containing protein</fullName>
    </recommendedName>
</protein>
<dbReference type="EMBL" id="BONO01000009">
    <property type="protein sequence ID" value="GIG36188.1"/>
    <property type="molecule type" value="Genomic_DNA"/>
</dbReference>
<gene>
    <name evidence="1" type="ORF">Cpa01nite_15690</name>
</gene>
<dbReference type="PANTHER" id="PTHR38479:SF2">
    <property type="entry name" value="WINGED HELIX DNA-BINDING DOMAIN-CONTAINING PROTEIN"/>
    <property type="match status" value="1"/>
</dbReference>
<evidence type="ECO:0008006" key="3">
    <source>
        <dbReference type="Google" id="ProtNLM"/>
    </source>
</evidence>
<keyword evidence="2" id="KW-1185">Reference proteome</keyword>
<evidence type="ECO:0000313" key="2">
    <source>
        <dbReference type="Proteomes" id="UP000642125"/>
    </source>
</evidence>
<dbReference type="Proteomes" id="UP000642125">
    <property type="component" value="Unassembled WGS sequence"/>
</dbReference>
<dbReference type="InterPro" id="IPR009351">
    <property type="entry name" value="AlkZ-like"/>
</dbReference>
<comment type="caution">
    <text evidence="1">The sequence shown here is derived from an EMBL/GenBank/DDBJ whole genome shotgun (WGS) entry which is preliminary data.</text>
</comment>
<dbReference type="PANTHER" id="PTHR38479">
    <property type="entry name" value="LMO0824 PROTEIN"/>
    <property type="match status" value="1"/>
</dbReference>
<evidence type="ECO:0000313" key="1">
    <source>
        <dbReference type="EMBL" id="GIG36188.1"/>
    </source>
</evidence>
<accession>A0A919U2K7</accession>
<sequence>MTTTLSLRTLNRTLLRRQLLDARADVPVAEAVARLLAVQAQEPNWVFAALWSRVAGLARTDLEAAVEARALVRGPLLRGTQHLVTADDYRWLRPTVAPVLDRLSRSTYYREQTGGIEPAALVALAREVLGDDLVPRRDLGAALAARWPGRRAAVLAAAVEALTPVVHGPATSAFGSWWSRRSIRVADAASWLGAPMREPDLPALVHRYLAAFGPASVMDLQTFTGLTRLRPVVDDLRGGLRTYRGPDGAELLDVPDGALVGEDAPAPVRFLGAFDNAVLGHRDRTRLLPEPFRTTVMPGYSMVHATVLVDGFVAATWTVDDGVLAVHPLAPLPAGAEEEVLAEGARMAAFLDLDPAGVTISR</sequence>
<dbReference type="RefSeq" id="WP_203668205.1">
    <property type="nucleotide sequence ID" value="NZ_BONO01000009.1"/>
</dbReference>
<dbReference type="AlphaFoldDB" id="A0A919U2K7"/>
<reference evidence="1" key="1">
    <citation type="submission" date="2021-01" db="EMBL/GenBank/DDBJ databases">
        <title>Whole genome shotgun sequence of Cellulomonas pakistanensis NBRC 110800.</title>
        <authorList>
            <person name="Komaki H."/>
            <person name="Tamura T."/>
        </authorList>
    </citation>
    <scope>NUCLEOTIDE SEQUENCE</scope>
    <source>
        <strain evidence="1">NBRC 110800</strain>
    </source>
</reference>